<dbReference type="GO" id="GO:0008270">
    <property type="term" value="F:zinc ion binding"/>
    <property type="evidence" value="ECO:0007669"/>
    <property type="project" value="InterPro"/>
</dbReference>
<dbReference type="Pfam" id="PF00107">
    <property type="entry name" value="ADH_zinc_N"/>
    <property type="match status" value="1"/>
</dbReference>
<dbReference type="InterPro" id="IPR047618">
    <property type="entry name" value="QOR-like"/>
</dbReference>
<dbReference type="PANTHER" id="PTHR48106">
    <property type="entry name" value="QUINONE OXIDOREDUCTASE PIG3-RELATED"/>
    <property type="match status" value="1"/>
</dbReference>
<evidence type="ECO:0000313" key="5">
    <source>
        <dbReference type="Proteomes" id="UP000001935"/>
    </source>
</evidence>
<dbReference type="CDD" id="cd05286">
    <property type="entry name" value="QOR2"/>
    <property type="match status" value="1"/>
</dbReference>
<dbReference type="AlphaFoldDB" id="Q2IDX3"/>
<dbReference type="Gene3D" id="3.40.50.720">
    <property type="entry name" value="NAD(P)-binding Rossmann-like Domain"/>
    <property type="match status" value="1"/>
</dbReference>
<protein>
    <submittedName>
        <fullName evidence="4">Zinc-binding alcohol dehydrogenase</fullName>
    </submittedName>
</protein>
<dbReference type="SMART" id="SM00829">
    <property type="entry name" value="PKS_ER"/>
    <property type="match status" value="1"/>
</dbReference>
<dbReference type="GO" id="GO:0003960">
    <property type="term" value="F:quinone reductase (NADPH) activity"/>
    <property type="evidence" value="ECO:0007669"/>
    <property type="project" value="InterPro"/>
</dbReference>
<keyword evidence="1" id="KW-0521">NADP</keyword>
<dbReference type="InterPro" id="IPR013149">
    <property type="entry name" value="ADH-like_C"/>
</dbReference>
<name>Q2IDX3_ANADE</name>
<dbReference type="SUPFAM" id="SSF51735">
    <property type="entry name" value="NAD(P)-binding Rossmann-fold domains"/>
    <property type="match status" value="1"/>
</dbReference>
<dbReference type="KEGG" id="ade:Adeh_3010"/>
<sequence>MRAIRFHEHGGPEVLKLEEVTVGDPGPGEARLRIGAAGVNFVDVYHRSGLYPMQLPAGLGVEAAGRVEAVGAGVDHVRPGDRVAFVGGPGCYAEARVVPADRLVRLPDAISDRTAAGAMLKGLTAQVLIRRTYPVKAGDTVLWHAAAGGVGLIAIQWLKALGATVIGTVGSDEKAALARAHGCDHVVVYTREDFVARVRELTGGEGVPVVYDSVGKTTFAGSIDCLRPLGMMVTFGNASGPVPPVDPLLLSRKGSLFLTRPSVFTYVARRADLERSAAELLEVVGSGAVKVEVGRALPLAQAAEAHRALEARATTGSLVLEP</sequence>
<dbReference type="PROSITE" id="PS01162">
    <property type="entry name" value="QOR_ZETA_CRYSTAL"/>
    <property type="match status" value="1"/>
</dbReference>
<dbReference type="RefSeq" id="WP_011422062.1">
    <property type="nucleotide sequence ID" value="NC_007760.1"/>
</dbReference>
<evidence type="ECO:0000313" key="4">
    <source>
        <dbReference type="EMBL" id="ABC82780.1"/>
    </source>
</evidence>
<dbReference type="InterPro" id="IPR036291">
    <property type="entry name" value="NAD(P)-bd_dom_sf"/>
</dbReference>
<dbReference type="SUPFAM" id="SSF50129">
    <property type="entry name" value="GroES-like"/>
    <property type="match status" value="1"/>
</dbReference>
<proteinExistence type="predicted"/>
<dbReference type="GO" id="GO:0070402">
    <property type="term" value="F:NADPH binding"/>
    <property type="evidence" value="ECO:0007669"/>
    <property type="project" value="TreeGrafter"/>
</dbReference>
<dbReference type="OrthoDB" id="9808651at2"/>
<dbReference type="eggNOG" id="COG0604">
    <property type="taxonomic scope" value="Bacteria"/>
</dbReference>
<dbReference type="Gene3D" id="3.90.180.10">
    <property type="entry name" value="Medium-chain alcohol dehydrogenases, catalytic domain"/>
    <property type="match status" value="1"/>
</dbReference>
<feature type="domain" description="Enoyl reductase (ER)" evidence="3">
    <location>
        <begin position="10"/>
        <end position="320"/>
    </location>
</feature>
<dbReference type="STRING" id="290397.Adeh_3010"/>
<dbReference type="PANTHER" id="PTHR48106:SF13">
    <property type="entry name" value="QUINONE OXIDOREDUCTASE-RELATED"/>
    <property type="match status" value="1"/>
</dbReference>
<dbReference type="GO" id="GO:0035925">
    <property type="term" value="F:mRNA 3'-UTR AU-rich region binding"/>
    <property type="evidence" value="ECO:0007669"/>
    <property type="project" value="TreeGrafter"/>
</dbReference>
<dbReference type="InterPro" id="IPR002364">
    <property type="entry name" value="Quin_OxRdtase/zeta-crystal_CS"/>
</dbReference>
<dbReference type="InterPro" id="IPR013154">
    <property type="entry name" value="ADH-like_N"/>
</dbReference>
<keyword evidence="2" id="KW-0560">Oxidoreductase</keyword>
<dbReference type="Pfam" id="PF08240">
    <property type="entry name" value="ADH_N"/>
    <property type="match status" value="1"/>
</dbReference>
<dbReference type="HOGENOM" id="CLU_026673_3_1_7"/>
<dbReference type="FunFam" id="3.40.50.720:FF:000053">
    <property type="entry name" value="Quinone oxidoreductase 1"/>
    <property type="match status" value="1"/>
</dbReference>
<dbReference type="InterPro" id="IPR011032">
    <property type="entry name" value="GroES-like_sf"/>
</dbReference>
<gene>
    <name evidence="4" type="ordered locus">Adeh_3010</name>
</gene>
<accession>Q2IDX3</accession>
<reference evidence="4 5" key="1">
    <citation type="submission" date="2006-01" db="EMBL/GenBank/DDBJ databases">
        <title>Complete sequence of Anaeromyxobacter dehalogenans 2CP-C.</title>
        <authorList>
            <consortium name="US DOE Joint Genome Institute"/>
            <person name="Copeland A."/>
            <person name="Lucas S."/>
            <person name="Lapidus A."/>
            <person name="Barry K."/>
            <person name="Detter J.C."/>
            <person name="Glavina T."/>
            <person name="Hammon N."/>
            <person name="Israni S."/>
            <person name="Pitluck S."/>
            <person name="Brettin T."/>
            <person name="Bruce D."/>
            <person name="Han C."/>
            <person name="Tapia R."/>
            <person name="Gilna P."/>
            <person name="Kiss H."/>
            <person name="Schmutz J."/>
            <person name="Larimer F."/>
            <person name="Land M."/>
            <person name="Kyrpides N."/>
            <person name="Anderson I."/>
            <person name="Sanford R.A."/>
            <person name="Ritalahti K.M."/>
            <person name="Thomas H.S."/>
            <person name="Kirby J.R."/>
            <person name="Zhulin I.B."/>
            <person name="Loeffler F.E."/>
            <person name="Richardson P."/>
        </authorList>
    </citation>
    <scope>NUCLEOTIDE SEQUENCE [LARGE SCALE GENOMIC DNA]</scope>
    <source>
        <strain evidence="4 5">2CP-C</strain>
    </source>
</reference>
<organism evidence="4 5">
    <name type="scientific">Anaeromyxobacter dehalogenans (strain 2CP-C)</name>
    <dbReference type="NCBI Taxonomy" id="290397"/>
    <lineage>
        <taxon>Bacteria</taxon>
        <taxon>Pseudomonadati</taxon>
        <taxon>Myxococcota</taxon>
        <taxon>Myxococcia</taxon>
        <taxon>Myxococcales</taxon>
        <taxon>Cystobacterineae</taxon>
        <taxon>Anaeromyxobacteraceae</taxon>
        <taxon>Anaeromyxobacter</taxon>
    </lineage>
</organism>
<dbReference type="Proteomes" id="UP000001935">
    <property type="component" value="Chromosome"/>
</dbReference>
<evidence type="ECO:0000256" key="1">
    <source>
        <dbReference type="ARBA" id="ARBA00022857"/>
    </source>
</evidence>
<dbReference type="GO" id="GO:0005829">
    <property type="term" value="C:cytosol"/>
    <property type="evidence" value="ECO:0007669"/>
    <property type="project" value="TreeGrafter"/>
</dbReference>
<dbReference type="NCBIfam" id="NF008024">
    <property type="entry name" value="PRK10754.1"/>
    <property type="match status" value="1"/>
</dbReference>
<dbReference type="InterPro" id="IPR020843">
    <property type="entry name" value="ER"/>
</dbReference>
<evidence type="ECO:0000256" key="2">
    <source>
        <dbReference type="ARBA" id="ARBA00023002"/>
    </source>
</evidence>
<evidence type="ECO:0000259" key="3">
    <source>
        <dbReference type="SMART" id="SM00829"/>
    </source>
</evidence>
<dbReference type="EMBL" id="CP000251">
    <property type="protein sequence ID" value="ABC82780.1"/>
    <property type="molecule type" value="Genomic_DNA"/>
</dbReference>